<keyword evidence="1" id="KW-0175">Coiled coil</keyword>
<protein>
    <submittedName>
        <fullName evidence="2">Uncharacterized protein</fullName>
    </submittedName>
</protein>
<dbReference type="AlphaFoldDB" id="A0A0C9VUF3"/>
<evidence type="ECO:0000313" key="3">
    <source>
        <dbReference type="Proteomes" id="UP000054279"/>
    </source>
</evidence>
<dbReference type="Proteomes" id="UP000054279">
    <property type="component" value="Unassembled WGS sequence"/>
</dbReference>
<sequence length="198" mass="21928">MSPFASSSNAADLLSCFRNQKAKRDGPHIEVGAVPEHLLEDIEQCPTKFSFLKDEILEHLNEVWPQIGTFITTNGDEHKALEEELYQGKSDNHQLQGEIDDLQDKIQTLETQLVSLHMTNTQVLKDGLTQGSVLGTPLDFRLEPFRSELPLTSTTLTERFRTGFTLNTFVDSCGWRVGGLVGDSGHLVEGICACSHSA</sequence>
<reference evidence="2 3" key="1">
    <citation type="submission" date="2014-06" db="EMBL/GenBank/DDBJ databases">
        <title>Evolutionary Origins and Diversification of the Mycorrhizal Mutualists.</title>
        <authorList>
            <consortium name="DOE Joint Genome Institute"/>
            <consortium name="Mycorrhizal Genomics Consortium"/>
            <person name="Kohler A."/>
            <person name="Kuo A."/>
            <person name="Nagy L.G."/>
            <person name="Floudas D."/>
            <person name="Copeland A."/>
            <person name="Barry K.W."/>
            <person name="Cichocki N."/>
            <person name="Veneault-Fourrey C."/>
            <person name="LaButti K."/>
            <person name="Lindquist E.A."/>
            <person name="Lipzen A."/>
            <person name="Lundell T."/>
            <person name="Morin E."/>
            <person name="Murat C."/>
            <person name="Riley R."/>
            <person name="Ohm R."/>
            <person name="Sun H."/>
            <person name="Tunlid A."/>
            <person name="Henrissat B."/>
            <person name="Grigoriev I.V."/>
            <person name="Hibbett D.S."/>
            <person name="Martin F."/>
        </authorList>
    </citation>
    <scope>NUCLEOTIDE SEQUENCE [LARGE SCALE GENOMIC DNA]</scope>
    <source>
        <strain evidence="2 3">SS14</strain>
    </source>
</reference>
<proteinExistence type="predicted"/>
<evidence type="ECO:0000256" key="1">
    <source>
        <dbReference type="SAM" id="Coils"/>
    </source>
</evidence>
<organism evidence="2 3">
    <name type="scientific">Sphaerobolus stellatus (strain SS14)</name>
    <dbReference type="NCBI Taxonomy" id="990650"/>
    <lineage>
        <taxon>Eukaryota</taxon>
        <taxon>Fungi</taxon>
        <taxon>Dikarya</taxon>
        <taxon>Basidiomycota</taxon>
        <taxon>Agaricomycotina</taxon>
        <taxon>Agaricomycetes</taxon>
        <taxon>Phallomycetidae</taxon>
        <taxon>Geastrales</taxon>
        <taxon>Sphaerobolaceae</taxon>
        <taxon>Sphaerobolus</taxon>
    </lineage>
</organism>
<name>A0A0C9VUF3_SPHS4</name>
<gene>
    <name evidence="2" type="ORF">M422DRAFT_255192</name>
</gene>
<accession>A0A0C9VUF3</accession>
<evidence type="ECO:0000313" key="2">
    <source>
        <dbReference type="EMBL" id="KIJ41866.1"/>
    </source>
</evidence>
<dbReference type="EMBL" id="KN837134">
    <property type="protein sequence ID" value="KIJ41866.1"/>
    <property type="molecule type" value="Genomic_DNA"/>
</dbReference>
<dbReference type="HOGENOM" id="CLU_1378927_0_0_1"/>
<feature type="coiled-coil region" evidence="1">
    <location>
        <begin position="92"/>
        <end position="119"/>
    </location>
</feature>
<keyword evidence="3" id="KW-1185">Reference proteome</keyword>